<protein>
    <submittedName>
        <fullName evidence="2">BET1L</fullName>
    </submittedName>
</protein>
<organism evidence="2 3">
    <name type="scientific">Cordylochernes scorpioides</name>
    <dbReference type="NCBI Taxonomy" id="51811"/>
    <lineage>
        <taxon>Eukaryota</taxon>
        <taxon>Metazoa</taxon>
        <taxon>Ecdysozoa</taxon>
        <taxon>Arthropoda</taxon>
        <taxon>Chelicerata</taxon>
        <taxon>Arachnida</taxon>
        <taxon>Pseudoscorpiones</taxon>
        <taxon>Cheliferoidea</taxon>
        <taxon>Chernetidae</taxon>
        <taxon>Cordylochernes</taxon>
    </lineage>
</organism>
<gene>
    <name evidence="2" type="ORF">LAZ67_19000280</name>
</gene>
<accession>A0ABY6LIK3</accession>
<keyword evidence="1" id="KW-1133">Transmembrane helix</keyword>
<sequence>MVLSSYHGSKQIFQLKCQHQGLMGGSLNRIQKMISGSGRTNRRIMCYTSILLVACFLVVYYFLYKQDVTGALGAALCGPVEETQGVGMLLGGEVEALAIQE</sequence>
<feature type="non-terminal residue" evidence="2">
    <location>
        <position position="1"/>
    </location>
</feature>
<evidence type="ECO:0000256" key="1">
    <source>
        <dbReference type="SAM" id="Phobius"/>
    </source>
</evidence>
<reference evidence="2 3" key="1">
    <citation type="submission" date="2022-01" db="EMBL/GenBank/DDBJ databases">
        <title>A chromosomal length assembly of Cordylochernes scorpioides.</title>
        <authorList>
            <person name="Zeh D."/>
            <person name="Zeh J."/>
        </authorList>
    </citation>
    <scope>NUCLEOTIDE SEQUENCE [LARGE SCALE GENOMIC DNA]</scope>
    <source>
        <strain evidence="2">IN4F17</strain>
        <tissue evidence="2">Whole Body</tissue>
    </source>
</reference>
<evidence type="ECO:0000313" key="2">
    <source>
        <dbReference type="EMBL" id="UYV80479.1"/>
    </source>
</evidence>
<keyword evidence="1" id="KW-0472">Membrane</keyword>
<proteinExistence type="predicted"/>
<keyword evidence="1" id="KW-0812">Transmembrane</keyword>
<feature type="transmembrane region" description="Helical" evidence="1">
    <location>
        <begin position="44"/>
        <end position="63"/>
    </location>
</feature>
<name>A0ABY6LIK3_9ARAC</name>
<dbReference type="Proteomes" id="UP001235939">
    <property type="component" value="Chromosome 19"/>
</dbReference>
<keyword evidence="3" id="KW-1185">Reference proteome</keyword>
<dbReference type="EMBL" id="CP092881">
    <property type="protein sequence ID" value="UYV80479.1"/>
    <property type="molecule type" value="Genomic_DNA"/>
</dbReference>
<evidence type="ECO:0000313" key="3">
    <source>
        <dbReference type="Proteomes" id="UP001235939"/>
    </source>
</evidence>